<dbReference type="AlphaFoldDB" id="A0AA88AC78"/>
<accession>A0AA88AC78</accession>
<name>A0AA88AC78_FICCA</name>
<feature type="region of interest" description="Disordered" evidence="1">
    <location>
        <begin position="1"/>
        <end position="104"/>
    </location>
</feature>
<evidence type="ECO:0000313" key="2">
    <source>
        <dbReference type="EMBL" id="GMN43183.1"/>
    </source>
</evidence>
<proteinExistence type="predicted"/>
<sequence>MGPATQAPPRRTTSPLDDPRVPPPPPGPRPKRPLPVTQALSPRTTSPPNPKSDLDRDLGFNLGLARPHDLRRSPLPPSPDLGSPSRPPALPLPARQTKARSQTR</sequence>
<evidence type="ECO:0000313" key="3">
    <source>
        <dbReference type="Proteomes" id="UP001187192"/>
    </source>
</evidence>
<evidence type="ECO:0000256" key="1">
    <source>
        <dbReference type="SAM" id="MobiDB-lite"/>
    </source>
</evidence>
<dbReference type="Proteomes" id="UP001187192">
    <property type="component" value="Unassembled WGS sequence"/>
</dbReference>
<keyword evidence="3" id="KW-1185">Reference proteome</keyword>
<gene>
    <name evidence="2" type="ORF">TIFTF001_012388</name>
</gene>
<organism evidence="2 3">
    <name type="scientific">Ficus carica</name>
    <name type="common">Common fig</name>
    <dbReference type="NCBI Taxonomy" id="3494"/>
    <lineage>
        <taxon>Eukaryota</taxon>
        <taxon>Viridiplantae</taxon>
        <taxon>Streptophyta</taxon>
        <taxon>Embryophyta</taxon>
        <taxon>Tracheophyta</taxon>
        <taxon>Spermatophyta</taxon>
        <taxon>Magnoliopsida</taxon>
        <taxon>eudicotyledons</taxon>
        <taxon>Gunneridae</taxon>
        <taxon>Pentapetalae</taxon>
        <taxon>rosids</taxon>
        <taxon>fabids</taxon>
        <taxon>Rosales</taxon>
        <taxon>Moraceae</taxon>
        <taxon>Ficeae</taxon>
        <taxon>Ficus</taxon>
    </lineage>
</organism>
<protein>
    <submittedName>
        <fullName evidence="2">Uncharacterized protein</fullName>
    </submittedName>
</protein>
<reference evidence="2" key="1">
    <citation type="submission" date="2023-07" db="EMBL/GenBank/DDBJ databases">
        <title>draft genome sequence of fig (Ficus carica).</title>
        <authorList>
            <person name="Takahashi T."/>
            <person name="Nishimura K."/>
        </authorList>
    </citation>
    <scope>NUCLEOTIDE SEQUENCE</scope>
</reference>
<feature type="compositionally biased region" description="Pro residues" evidence="1">
    <location>
        <begin position="74"/>
        <end position="91"/>
    </location>
</feature>
<dbReference type="EMBL" id="BTGU01000016">
    <property type="protein sequence ID" value="GMN43183.1"/>
    <property type="molecule type" value="Genomic_DNA"/>
</dbReference>
<comment type="caution">
    <text evidence="2">The sequence shown here is derived from an EMBL/GenBank/DDBJ whole genome shotgun (WGS) entry which is preliminary data.</text>
</comment>